<proteinExistence type="predicted"/>
<sequence>MGRKKDLEQVDAIAKNYNMSVQQRKDFGKFLEIEKKLGYGGTLNYRGDFTWDELSQKAKDFLENI</sequence>
<keyword evidence="2" id="KW-1185">Reference proteome</keyword>
<evidence type="ECO:0000313" key="1">
    <source>
        <dbReference type="EMBL" id="MBD2150924.1"/>
    </source>
</evidence>
<name>A0A926UTD3_9CYAN</name>
<dbReference type="Proteomes" id="UP000631421">
    <property type="component" value="Unassembled WGS sequence"/>
</dbReference>
<organism evidence="1 2">
    <name type="scientific">Pseudanabaena cinerea FACHB-1277</name>
    <dbReference type="NCBI Taxonomy" id="2949581"/>
    <lineage>
        <taxon>Bacteria</taxon>
        <taxon>Bacillati</taxon>
        <taxon>Cyanobacteriota</taxon>
        <taxon>Cyanophyceae</taxon>
        <taxon>Pseudanabaenales</taxon>
        <taxon>Pseudanabaenaceae</taxon>
        <taxon>Pseudanabaena</taxon>
        <taxon>Pseudanabaena cinerea</taxon>
    </lineage>
</organism>
<accession>A0A926UTD3</accession>
<reference evidence="1" key="2">
    <citation type="submission" date="2020-08" db="EMBL/GenBank/DDBJ databases">
        <authorList>
            <person name="Chen M."/>
            <person name="Teng W."/>
            <person name="Zhao L."/>
            <person name="Hu C."/>
            <person name="Zhou Y."/>
            <person name="Han B."/>
            <person name="Song L."/>
            <person name="Shu W."/>
        </authorList>
    </citation>
    <scope>NUCLEOTIDE SEQUENCE</scope>
    <source>
        <strain evidence="1">FACHB-1277</strain>
    </source>
</reference>
<gene>
    <name evidence="1" type="ORF">H6F44_12455</name>
</gene>
<evidence type="ECO:0000313" key="2">
    <source>
        <dbReference type="Proteomes" id="UP000631421"/>
    </source>
</evidence>
<protein>
    <submittedName>
        <fullName evidence="1">Uncharacterized protein</fullName>
    </submittedName>
</protein>
<reference evidence="1" key="1">
    <citation type="journal article" date="2015" name="ISME J.">
        <title>Draft Genome Sequence of Streptomyces incarnatus NRRL8089, which Produces the Nucleoside Antibiotic Sinefungin.</title>
        <authorList>
            <person name="Oshima K."/>
            <person name="Hattori M."/>
            <person name="Shimizu H."/>
            <person name="Fukuda K."/>
            <person name="Nemoto M."/>
            <person name="Inagaki K."/>
            <person name="Tamura T."/>
        </authorList>
    </citation>
    <scope>NUCLEOTIDE SEQUENCE</scope>
    <source>
        <strain evidence="1">FACHB-1277</strain>
    </source>
</reference>
<comment type="caution">
    <text evidence="1">The sequence shown here is derived from an EMBL/GenBank/DDBJ whole genome shotgun (WGS) entry which is preliminary data.</text>
</comment>
<dbReference type="EMBL" id="JACJPY010000036">
    <property type="protein sequence ID" value="MBD2150924.1"/>
    <property type="molecule type" value="Genomic_DNA"/>
</dbReference>
<dbReference type="AlphaFoldDB" id="A0A926UTD3"/>